<organism evidence="3 4">
    <name type="scientific">Persicitalea jodogahamensis</name>
    <dbReference type="NCBI Taxonomy" id="402147"/>
    <lineage>
        <taxon>Bacteria</taxon>
        <taxon>Pseudomonadati</taxon>
        <taxon>Bacteroidota</taxon>
        <taxon>Cytophagia</taxon>
        <taxon>Cytophagales</taxon>
        <taxon>Spirosomataceae</taxon>
        <taxon>Persicitalea</taxon>
    </lineage>
</organism>
<feature type="chain" id="PRO_5035321818" description="SGNH hydrolase-type esterase domain-containing protein" evidence="1">
    <location>
        <begin position="21"/>
        <end position="234"/>
    </location>
</feature>
<dbReference type="PROSITE" id="PS51257">
    <property type="entry name" value="PROKAR_LIPOPROTEIN"/>
    <property type="match status" value="1"/>
</dbReference>
<feature type="domain" description="SGNH hydrolase-type esterase" evidence="2">
    <location>
        <begin position="78"/>
        <end position="221"/>
    </location>
</feature>
<dbReference type="InterPro" id="IPR036514">
    <property type="entry name" value="SGNH_hydro_sf"/>
</dbReference>
<evidence type="ECO:0000259" key="2">
    <source>
        <dbReference type="Pfam" id="PF13472"/>
    </source>
</evidence>
<evidence type="ECO:0000313" key="4">
    <source>
        <dbReference type="Proteomes" id="UP000598271"/>
    </source>
</evidence>
<keyword evidence="4" id="KW-1185">Reference proteome</keyword>
<accession>A0A8J3D3S7</accession>
<protein>
    <recommendedName>
        <fullName evidence="2">SGNH hydrolase-type esterase domain-containing protein</fullName>
    </recommendedName>
</protein>
<dbReference type="RefSeq" id="WP_189564753.1">
    <property type="nucleotide sequence ID" value="NZ_BMXF01000002.1"/>
</dbReference>
<dbReference type="GO" id="GO:0016788">
    <property type="term" value="F:hydrolase activity, acting on ester bonds"/>
    <property type="evidence" value="ECO:0007669"/>
    <property type="project" value="UniProtKB-ARBA"/>
</dbReference>
<dbReference type="AlphaFoldDB" id="A0A8J3D3S7"/>
<reference evidence="3 4" key="1">
    <citation type="journal article" date="2014" name="Int. J. Syst. Evol. Microbiol.">
        <title>Complete genome sequence of Corynebacterium casei LMG S-19264T (=DSM 44701T), isolated from a smear-ripened cheese.</title>
        <authorList>
            <consortium name="US DOE Joint Genome Institute (JGI-PGF)"/>
            <person name="Walter F."/>
            <person name="Albersmeier A."/>
            <person name="Kalinowski J."/>
            <person name="Ruckert C."/>
        </authorList>
    </citation>
    <scope>NUCLEOTIDE SEQUENCE [LARGE SCALE GENOMIC DNA]</scope>
    <source>
        <strain evidence="3 4">KCTC 12866</strain>
    </source>
</reference>
<evidence type="ECO:0000313" key="3">
    <source>
        <dbReference type="EMBL" id="GHB70259.1"/>
    </source>
</evidence>
<dbReference type="Gene3D" id="3.40.50.1110">
    <property type="entry name" value="SGNH hydrolase"/>
    <property type="match status" value="1"/>
</dbReference>
<dbReference type="InterPro" id="IPR013830">
    <property type="entry name" value="SGNH_hydro"/>
</dbReference>
<dbReference type="Pfam" id="PF13472">
    <property type="entry name" value="Lipase_GDSL_2"/>
    <property type="match status" value="1"/>
</dbReference>
<gene>
    <name evidence="3" type="ORF">GCM10007390_24850</name>
</gene>
<dbReference type="SUPFAM" id="SSF52266">
    <property type="entry name" value="SGNH hydrolase"/>
    <property type="match status" value="1"/>
</dbReference>
<dbReference type="EMBL" id="BMXF01000002">
    <property type="protein sequence ID" value="GHB70259.1"/>
    <property type="molecule type" value="Genomic_DNA"/>
</dbReference>
<comment type="caution">
    <text evidence="3">The sequence shown here is derived from an EMBL/GenBank/DDBJ whole genome shotgun (WGS) entry which is preliminary data.</text>
</comment>
<name>A0A8J3D3S7_9BACT</name>
<dbReference type="Proteomes" id="UP000598271">
    <property type="component" value="Unassembled WGS sequence"/>
</dbReference>
<keyword evidence="1" id="KW-0732">Signal</keyword>
<evidence type="ECO:0000256" key="1">
    <source>
        <dbReference type="SAM" id="SignalP"/>
    </source>
</evidence>
<feature type="signal peptide" evidence="1">
    <location>
        <begin position="1"/>
        <end position="20"/>
    </location>
</feature>
<proteinExistence type="predicted"/>
<sequence length="234" mass="26492">MQKTKIAVVLLTLLALACHKQPSYQPIGAPYTPNYSVENNKNDIAGFARLDAAQMPAPGGIVLTGSSSFRLWKNASEDMAPLPIVNRGFGGSTIPEMIHYIDETVLKYKPETVVTYCENDMFVDNTKTPEQTRDSYVEFTRLVREQLPGVQMYFVSIKPSPSRWARRDEVIKANQLIENFVKKDKNHGYIDVWPVMLKNGRPDPGIFLKDSLHMNAEGYRRWTDVIKPVLSKKG</sequence>